<evidence type="ECO:0008006" key="2">
    <source>
        <dbReference type="Google" id="ProtNLM"/>
    </source>
</evidence>
<dbReference type="AlphaFoldDB" id="A0A5J4QNB4"/>
<organism evidence="1">
    <name type="scientific">termite gut metagenome</name>
    <dbReference type="NCBI Taxonomy" id="433724"/>
    <lineage>
        <taxon>unclassified sequences</taxon>
        <taxon>metagenomes</taxon>
        <taxon>organismal metagenomes</taxon>
    </lineage>
</organism>
<reference evidence="1" key="1">
    <citation type="submission" date="2019-03" db="EMBL/GenBank/DDBJ databases">
        <title>Single cell metagenomics reveals metabolic interactions within the superorganism composed of flagellate Streblomastix strix and complex community of Bacteroidetes bacteria on its surface.</title>
        <authorList>
            <person name="Treitli S.C."/>
            <person name="Kolisko M."/>
            <person name="Husnik F."/>
            <person name="Keeling P."/>
            <person name="Hampl V."/>
        </authorList>
    </citation>
    <scope>NUCLEOTIDE SEQUENCE</scope>
    <source>
        <strain evidence="1">STM</strain>
    </source>
</reference>
<dbReference type="Pfam" id="PF12532">
    <property type="entry name" value="DUF3732"/>
    <property type="match status" value="1"/>
</dbReference>
<evidence type="ECO:0000313" key="1">
    <source>
        <dbReference type="EMBL" id="KAA6322404.1"/>
    </source>
</evidence>
<proteinExistence type="predicted"/>
<sequence length="147" mass="16739">MGSGANWLYSHVCLFLSLQRYFCSLKDKCIVPSILFLDQPSQVYFPATVDIDKESFKPKELKKLKDELSKTDADLQSVTNLFDEIVKFVANTSNDYGIEPQIIISDHADKLNLNAGSFETYVRKRWRKESEGLIDLGLIDNNIVINS</sequence>
<comment type="caution">
    <text evidence="1">The sequence shown here is derived from an EMBL/GenBank/DDBJ whole genome shotgun (WGS) entry which is preliminary data.</text>
</comment>
<dbReference type="EMBL" id="SNRY01003053">
    <property type="protein sequence ID" value="KAA6322404.1"/>
    <property type="molecule type" value="Genomic_DNA"/>
</dbReference>
<dbReference type="InterPro" id="IPR022205">
    <property type="entry name" value="DUF3732"/>
</dbReference>
<accession>A0A5J4QNB4</accession>
<protein>
    <recommendedName>
        <fullName evidence="2">DUF3732 domain-containing protein</fullName>
    </recommendedName>
</protein>
<gene>
    <name evidence="1" type="ORF">EZS27_028046</name>
</gene>
<name>A0A5J4QNB4_9ZZZZ</name>